<feature type="compositionally biased region" description="Low complexity" evidence="5">
    <location>
        <begin position="103"/>
        <end position="116"/>
    </location>
</feature>
<dbReference type="PROSITE" id="PS50048">
    <property type="entry name" value="ZN2_CY6_FUNGAL_2"/>
    <property type="match status" value="1"/>
</dbReference>
<keyword evidence="1" id="KW-0805">Transcription regulation</keyword>
<dbReference type="Pfam" id="PF00172">
    <property type="entry name" value="Zn_clus"/>
    <property type="match status" value="1"/>
</dbReference>
<dbReference type="SUPFAM" id="SSF57701">
    <property type="entry name" value="Zn2/Cys6 DNA-binding domain"/>
    <property type="match status" value="1"/>
</dbReference>
<keyword evidence="4" id="KW-0539">Nucleus</keyword>
<dbReference type="PANTHER" id="PTHR47785">
    <property type="entry name" value="ZN(II)2CYS6 TRANSCRIPTION FACTOR (EUROFUNG)-RELATED-RELATED"/>
    <property type="match status" value="1"/>
</dbReference>
<sequence>MSYPRKRALLACDFCRQRKRRCDGRKPICGNCAEAEADCHYQELPIQRLMSGNLPSAMAKRLERIESLLKVHSDAIASLQSSSSSSDYSCSTATPASASNDVQLQQQQQQQLAALEQSHEDIEHDIPAVLTYLATSGQHHNYSHGINRATPVPDGGIRKASTYHPKLSHHIATPNHLREHKLAHVPSPPNSTSSAASATASVTGSSPQLQSIAPASTTPDIPKPGMSTSSLLSFPTLKSLLGEFPEDYFFRIEIQRASAATANSIQPVELPYLNRDVTDLLVTTFFSVVHPSHPLFLRRELFFNVYEKVVARGLAHDSESALCLIVFALGVIASSSPGCAGSGVPTTPTTQRGNRKGVSVARDANVAGMEYFLPAQQIMIMLDGLTFTGDLMLAQGLILGAIYLAYVGQPVKSWKLVHQAGKQLQLLTMSQKSPQSNDDLIQAACACYSLESDLYVEFSLPTSGISQFIDSIFLSRPTYSFHDGRADSDESAKWSEVSIQRIMNRAHDALYSPSKTSQPFQPTNQSPSSVFPQQPSSLSLPSMLSIAADFERQLAVWYDTFAPNIQPGLGPQPTNDDRGRTLRLRYHEAKIVILKPFLLFLASSTGAGGSAGGETLPSSDLTHVVFDKAQACVESCRLYIQTAAEMLKKPARHTWSTCQLSLNAVLLCTITSMSSCLSHLVPDVAELQQLVMDGASAWAVPESSSEAGIWIIADIGRRQRFCLGA</sequence>
<protein>
    <submittedName>
        <fullName evidence="7">Zn(2)-C6 fungal-type DNA-binding domain protein</fullName>
    </submittedName>
</protein>
<dbReference type="InterPro" id="IPR001138">
    <property type="entry name" value="Zn2Cys6_DnaBD"/>
</dbReference>
<keyword evidence="3" id="KW-0804">Transcription</keyword>
<dbReference type="GO" id="GO:0008270">
    <property type="term" value="F:zinc ion binding"/>
    <property type="evidence" value="ECO:0007669"/>
    <property type="project" value="InterPro"/>
</dbReference>
<feature type="compositionally biased region" description="Low complexity" evidence="5">
    <location>
        <begin position="525"/>
        <end position="534"/>
    </location>
</feature>
<evidence type="ECO:0000256" key="1">
    <source>
        <dbReference type="ARBA" id="ARBA00023015"/>
    </source>
</evidence>
<evidence type="ECO:0000256" key="3">
    <source>
        <dbReference type="ARBA" id="ARBA00023163"/>
    </source>
</evidence>
<gene>
    <name evidence="7" type="ORF">AAP_04596</name>
</gene>
<feature type="compositionally biased region" description="Low complexity" evidence="5">
    <location>
        <begin position="81"/>
        <end position="91"/>
    </location>
</feature>
<keyword evidence="2 7" id="KW-0238">DNA-binding</keyword>
<dbReference type="VEuPathDB" id="FungiDB:AAP_04596"/>
<evidence type="ECO:0000256" key="2">
    <source>
        <dbReference type="ARBA" id="ARBA00023125"/>
    </source>
</evidence>
<evidence type="ECO:0000256" key="5">
    <source>
        <dbReference type="SAM" id="MobiDB-lite"/>
    </source>
</evidence>
<dbReference type="CDD" id="cd00067">
    <property type="entry name" value="GAL4"/>
    <property type="match status" value="1"/>
</dbReference>
<evidence type="ECO:0000313" key="7">
    <source>
        <dbReference type="EMBL" id="KZZ89111.1"/>
    </source>
</evidence>
<feature type="compositionally biased region" description="Low complexity" evidence="5">
    <location>
        <begin position="190"/>
        <end position="207"/>
    </location>
</feature>
<evidence type="ECO:0000256" key="4">
    <source>
        <dbReference type="ARBA" id="ARBA00023242"/>
    </source>
</evidence>
<name>A0A167WPB1_9EURO</name>
<dbReference type="InterPro" id="IPR053181">
    <property type="entry name" value="EcdB-like_regulator"/>
</dbReference>
<feature type="compositionally biased region" description="Polar residues" evidence="5">
    <location>
        <begin position="513"/>
        <end position="524"/>
    </location>
</feature>
<evidence type="ECO:0000259" key="6">
    <source>
        <dbReference type="PROSITE" id="PS50048"/>
    </source>
</evidence>
<reference evidence="7 8" key="1">
    <citation type="journal article" date="2016" name="Genome Biol. Evol.">
        <title>Divergent and convergent evolution of fungal pathogenicity.</title>
        <authorList>
            <person name="Shang Y."/>
            <person name="Xiao G."/>
            <person name="Zheng P."/>
            <person name="Cen K."/>
            <person name="Zhan S."/>
            <person name="Wang C."/>
        </authorList>
    </citation>
    <scope>NUCLEOTIDE SEQUENCE [LARGE SCALE GENOMIC DNA]</scope>
    <source>
        <strain evidence="7 8">ARSEF 7405</strain>
    </source>
</reference>
<dbReference type="SMART" id="SM00066">
    <property type="entry name" value="GAL4"/>
    <property type="match status" value="1"/>
</dbReference>
<evidence type="ECO:0000313" key="8">
    <source>
        <dbReference type="Proteomes" id="UP000242877"/>
    </source>
</evidence>
<dbReference type="InterPro" id="IPR036864">
    <property type="entry name" value="Zn2-C6_fun-type_DNA-bd_sf"/>
</dbReference>
<dbReference type="EMBL" id="AZGZ01000022">
    <property type="protein sequence ID" value="KZZ89111.1"/>
    <property type="molecule type" value="Genomic_DNA"/>
</dbReference>
<feature type="region of interest" description="Disordered" evidence="5">
    <location>
        <begin position="81"/>
        <end position="118"/>
    </location>
</feature>
<feature type="compositionally biased region" description="Polar residues" evidence="5">
    <location>
        <begin position="208"/>
        <end position="219"/>
    </location>
</feature>
<dbReference type="Proteomes" id="UP000242877">
    <property type="component" value="Unassembled WGS sequence"/>
</dbReference>
<feature type="domain" description="Zn(2)-C6 fungal-type" evidence="6">
    <location>
        <begin position="11"/>
        <end position="41"/>
    </location>
</feature>
<comment type="caution">
    <text evidence="7">The sequence shown here is derived from an EMBL/GenBank/DDBJ whole genome shotgun (WGS) entry which is preliminary data.</text>
</comment>
<feature type="compositionally biased region" description="Polar residues" evidence="5">
    <location>
        <begin position="92"/>
        <end position="102"/>
    </location>
</feature>
<dbReference type="AlphaFoldDB" id="A0A167WPB1"/>
<dbReference type="PROSITE" id="PS00463">
    <property type="entry name" value="ZN2_CY6_FUNGAL_1"/>
    <property type="match status" value="1"/>
</dbReference>
<dbReference type="Gene3D" id="4.10.240.10">
    <property type="entry name" value="Zn(2)-C6 fungal-type DNA-binding domain"/>
    <property type="match status" value="1"/>
</dbReference>
<dbReference type="CDD" id="cd12148">
    <property type="entry name" value="fungal_TF_MHR"/>
    <property type="match status" value="1"/>
</dbReference>
<feature type="region of interest" description="Disordered" evidence="5">
    <location>
        <begin position="513"/>
        <end position="534"/>
    </location>
</feature>
<dbReference type="OrthoDB" id="4685598at2759"/>
<organism evidence="7 8">
    <name type="scientific">Ascosphaera apis ARSEF 7405</name>
    <dbReference type="NCBI Taxonomy" id="392613"/>
    <lineage>
        <taxon>Eukaryota</taxon>
        <taxon>Fungi</taxon>
        <taxon>Dikarya</taxon>
        <taxon>Ascomycota</taxon>
        <taxon>Pezizomycotina</taxon>
        <taxon>Eurotiomycetes</taxon>
        <taxon>Eurotiomycetidae</taxon>
        <taxon>Onygenales</taxon>
        <taxon>Ascosphaeraceae</taxon>
        <taxon>Ascosphaera</taxon>
    </lineage>
</organism>
<dbReference type="GO" id="GO:0003677">
    <property type="term" value="F:DNA binding"/>
    <property type="evidence" value="ECO:0007669"/>
    <property type="project" value="UniProtKB-KW"/>
</dbReference>
<proteinExistence type="predicted"/>
<keyword evidence="8" id="KW-1185">Reference proteome</keyword>
<dbReference type="GO" id="GO:0000981">
    <property type="term" value="F:DNA-binding transcription factor activity, RNA polymerase II-specific"/>
    <property type="evidence" value="ECO:0007669"/>
    <property type="project" value="InterPro"/>
</dbReference>
<accession>A0A167WPB1</accession>
<feature type="region of interest" description="Disordered" evidence="5">
    <location>
        <begin position="182"/>
        <end position="224"/>
    </location>
</feature>